<accession>A0A286UH23</accession>
<proteinExistence type="predicted"/>
<organism evidence="2 3">
    <name type="scientific">Pyrrhoderma noxium</name>
    <dbReference type="NCBI Taxonomy" id="2282107"/>
    <lineage>
        <taxon>Eukaryota</taxon>
        <taxon>Fungi</taxon>
        <taxon>Dikarya</taxon>
        <taxon>Basidiomycota</taxon>
        <taxon>Agaricomycotina</taxon>
        <taxon>Agaricomycetes</taxon>
        <taxon>Hymenochaetales</taxon>
        <taxon>Hymenochaetaceae</taxon>
        <taxon>Pyrrhoderma</taxon>
    </lineage>
</organism>
<evidence type="ECO:0000313" key="2">
    <source>
        <dbReference type="EMBL" id="PAV18912.1"/>
    </source>
</evidence>
<name>A0A286UH23_9AGAM</name>
<evidence type="ECO:0000313" key="3">
    <source>
        <dbReference type="Proteomes" id="UP000217199"/>
    </source>
</evidence>
<dbReference type="OrthoDB" id="5531344at2759"/>
<keyword evidence="3" id="KW-1185">Reference proteome</keyword>
<feature type="region of interest" description="Disordered" evidence="1">
    <location>
        <begin position="243"/>
        <end position="280"/>
    </location>
</feature>
<gene>
    <name evidence="2" type="ORF">PNOK_0575500</name>
</gene>
<protein>
    <submittedName>
        <fullName evidence="2">Uncharacterized protein</fullName>
    </submittedName>
</protein>
<dbReference type="EMBL" id="NBII01000005">
    <property type="protein sequence ID" value="PAV18912.1"/>
    <property type="molecule type" value="Genomic_DNA"/>
</dbReference>
<dbReference type="STRING" id="2282107.A0A286UH23"/>
<feature type="compositionally biased region" description="Polar residues" evidence="1">
    <location>
        <begin position="258"/>
        <end position="267"/>
    </location>
</feature>
<dbReference type="Proteomes" id="UP000217199">
    <property type="component" value="Unassembled WGS sequence"/>
</dbReference>
<reference evidence="2 3" key="1">
    <citation type="journal article" date="2017" name="Mol. Ecol.">
        <title>Comparative and population genomic landscape of Phellinus noxius: A hypervariable fungus causing root rot in trees.</title>
        <authorList>
            <person name="Chung C.L."/>
            <person name="Lee T.J."/>
            <person name="Akiba M."/>
            <person name="Lee H.H."/>
            <person name="Kuo T.H."/>
            <person name="Liu D."/>
            <person name="Ke H.M."/>
            <person name="Yokoi T."/>
            <person name="Roa M.B."/>
            <person name="Lu M.J."/>
            <person name="Chang Y.Y."/>
            <person name="Ann P.J."/>
            <person name="Tsai J.N."/>
            <person name="Chen C.Y."/>
            <person name="Tzean S.S."/>
            <person name="Ota Y."/>
            <person name="Hattori T."/>
            <person name="Sahashi N."/>
            <person name="Liou R.F."/>
            <person name="Kikuchi T."/>
            <person name="Tsai I.J."/>
        </authorList>
    </citation>
    <scope>NUCLEOTIDE SEQUENCE [LARGE SCALE GENOMIC DNA]</scope>
    <source>
        <strain evidence="2 3">FFPRI411160</strain>
    </source>
</reference>
<dbReference type="InParanoid" id="A0A286UH23"/>
<comment type="caution">
    <text evidence="2">The sequence shown here is derived from an EMBL/GenBank/DDBJ whole genome shotgun (WGS) entry which is preliminary data.</text>
</comment>
<sequence>MTNGNSSSNTASGSASGSQRAQASTSLHTIKHNTQTQPQAQATGSLFSFSVHQPYTNWPLHAPSTAHYAPSWYAVSPQSYGAQQAYAPALAAHRTFRESGVQTDGTNGKGKERAELPYMKHWDAALTDFLRGAGLHQTLAGFQEDMMLLNADWERQRVPLALMLFVKDILDIQDRETKETNTNDSVNDRKLPYVQTQTGMEAQTPSNTTKAISQLLKQSRKRNDASNRLEFLQSTAEKRQRLSNLGENNSGGVAKPPESTSSITTTDKPMEVDSENSTPSVMARLPSCARTDAKPQNRDLQMKYDIAKNEDGPLKRTIKRSVTETDKDISGSQSLGILKGDEVIAEAHPGLAGRFKDIEDHLAVRYVPTPPRSLLDRIKFLEDHIIDLEKKHPPWAALHFNQPNRGWPPPPRPTPIIVPPHMASIDSSASGNVINNTNNSQIQTPQISSLKGSGAKIKSSLHRAVMEKLEIQRAKGDLASTPT</sequence>
<dbReference type="AlphaFoldDB" id="A0A286UH23"/>
<evidence type="ECO:0000256" key="1">
    <source>
        <dbReference type="SAM" id="MobiDB-lite"/>
    </source>
</evidence>
<feature type="region of interest" description="Disordered" evidence="1">
    <location>
        <begin position="1"/>
        <end position="26"/>
    </location>
</feature>